<gene>
    <name evidence="2" type="ORF">DGAL_LOCUS17384</name>
</gene>
<proteinExistence type="predicted"/>
<dbReference type="Proteomes" id="UP000789390">
    <property type="component" value="Unassembled WGS sequence"/>
</dbReference>
<reference evidence="2" key="1">
    <citation type="submission" date="2021-11" db="EMBL/GenBank/DDBJ databases">
        <authorList>
            <person name="Schell T."/>
        </authorList>
    </citation>
    <scope>NUCLEOTIDE SEQUENCE</scope>
    <source>
        <strain evidence="2">M5</strain>
    </source>
</reference>
<feature type="region of interest" description="Disordered" evidence="1">
    <location>
        <begin position="1"/>
        <end position="45"/>
    </location>
</feature>
<feature type="compositionally biased region" description="Polar residues" evidence="1">
    <location>
        <begin position="35"/>
        <end position="45"/>
    </location>
</feature>
<protein>
    <submittedName>
        <fullName evidence="2">Uncharacterized protein</fullName>
    </submittedName>
</protein>
<name>A0A8J2WS04_9CRUS</name>
<keyword evidence="3" id="KW-1185">Reference proteome</keyword>
<accession>A0A8J2WS04</accession>
<comment type="caution">
    <text evidence="2">The sequence shown here is derived from an EMBL/GenBank/DDBJ whole genome shotgun (WGS) entry which is preliminary data.</text>
</comment>
<feature type="region of interest" description="Disordered" evidence="1">
    <location>
        <begin position="272"/>
        <end position="295"/>
    </location>
</feature>
<organism evidence="2 3">
    <name type="scientific">Daphnia galeata</name>
    <dbReference type="NCBI Taxonomy" id="27404"/>
    <lineage>
        <taxon>Eukaryota</taxon>
        <taxon>Metazoa</taxon>
        <taxon>Ecdysozoa</taxon>
        <taxon>Arthropoda</taxon>
        <taxon>Crustacea</taxon>
        <taxon>Branchiopoda</taxon>
        <taxon>Diplostraca</taxon>
        <taxon>Cladocera</taxon>
        <taxon>Anomopoda</taxon>
        <taxon>Daphniidae</taxon>
        <taxon>Daphnia</taxon>
    </lineage>
</organism>
<dbReference type="AlphaFoldDB" id="A0A8J2WS04"/>
<sequence length="526" mass="59705">MERNPRIYARKQHTKPAKRAATEPPPGAEVRAPTLKTNFSTESRASGPTLMIRTDKLMVGRLQNGLERDETDNLRACDGYVKLFGVLACLLVGRVNGRDIVIRQVERYLSDLSLFQPPTDALDSLETARFFRTSALFTQIQSDTMRLLFSAEYVDVESNQKFSDARRCGAPTWNEFRWTEIRLPFFLVYLELTGEERDNTEVRRLKHTQVSRDLSKDNNKTEKKGYLFAPIDPSGQQRVADNNTNGYAYHTTLCYLCDEPCRSIDKRHDWQPKRLQPRPLASPRRNQTVRLVEVPGSTSSNETIYTLISNEDDSNSSSFELCKRKFPLTFSHLLSIGDVLLPEKASGLCGFELPKPTSPFGSLAGLGSARRKNCFLVTAVQPRPGENPPVRLVCVDGGPPPFLWLWDLFIPFFVFGAEEEEEDGREQTRDNVSAAIRGVKTVGNCQKKKKKKEKLIGFFGIGQYGGAHLIELLYHLMVLYVWRTPTLLFGFHHVKDGGWSQAFCRADDCFATSRTTKINERDARKF</sequence>
<evidence type="ECO:0000256" key="1">
    <source>
        <dbReference type="SAM" id="MobiDB-lite"/>
    </source>
</evidence>
<feature type="compositionally biased region" description="Basic residues" evidence="1">
    <location>
        <begin position="8"/>
        <end position="18"/>
    </location>
</feature>
<evidence type="ECO:0000313" key="3">
    <source>
        <dbReference type="Proteomes" id="UP000789390"/>
    </source>
</evidence>
<dbReference type="EMBL" id="CAKKLH010000340">
    <property type="protein sequence ID" value="CAH0113488.1"/>
    <property type="molecule type" value="Genomic_DNA"/>
</dbReference>
<evidence type="ECO:0000313" key="2">
    <source>
        <dbReference type="EMBL" id="CAH0113488.1"/>
    </source>
</evidence>